<proteinExistence type="predicted"/>
<organism evidence="2 3">
    <name type="scientific">Neurospora tetrasperma (strain FGSC 2508 / ATCC MYA-4615 / P0657)</name>
    <dbReference type="NCBI Taxonomy" id="510951"/>
    <lineage>
        <taxon>Eukaryota</taxon>
        <taxon>Fungi</taxon>
        <taxon>Dikarya</taxon>
        <taxon>Ascomycota</taxon>
        <taxon>Pezizomycotina</taxon>
        <taxon>Sordariomycetes</taxon>
        <taxon>Sordariomycetidae</taxon>
        <taxon>Sordariales</taxon>
        <taxon>Sordariaceae</taxon>
        <taxon>Neurospora</taxon>
    </lineage>
</organism>
<dbReference type="VEuPathDB" id="FungiDB:NEUTE1DRAFT_140356"/>
<evidence type="ECO:0000256" key="1">
    <source>
        <dbReference type="SAM" id="MobiDB-lite"/>
    </source>
</evidence>
<dbReference type="EMBL" id="GL891307">
    <property type="protein sequence ID" value="EGO54007.1"/>
    <property type="molecule type" value="Genomic_DNA"/>
</dbReference>
<feature type="region of interest" description="Disordered" evidence="1">
    <location>
        <begin position="65"/>
        <end position="91"/>
    </location>
</feature>
<keyword evidence="3" id="KW-1185">Reference proteome</keyword>
<feature type="compositionally biased region" description="Basic residues" evidence="1">
    <location>
        <begin position="109"/>
        <end position="120"/>
    </location>
</feature>
<accession>F8MVV9</accession>
<dbReference type="HOGENOM" id="CLU_1741070_0_0_1"/>
<dbReference type="KEGG" id="nte:NEUTE1DRAFT140356"/>
<reference evidence="3" key="1">
    <citation type="journal article" date="2011" name="Genetics">
        <title>Massive changes in genome architecture accompany the transition to self-fertility in the filamentous fungus Neurospora tetrasperma.</title>
        <authorList>
            <person name="Ellison C.E."/>
            <person name="Stajich J.E."/>
            <person name="Jacobson D.J."/>
            <person name="Natvig D.O."/>
            <person name="Lapidus A."/>
            <person name="Foster B."/>
            <person name="Aerts A."/>
            <person name="Riley R."/>
            <person name="Lindquist E.A."/>
            <person name="Grigoriev I.V."/>
            <person name="Taylor J.W."/>
        </authorList>
    </citation>
    <scope>NUCLEOTIDE SEQUENCE [LARGE SCALE GENOMIC DNA]</scope>
    <source>
        <strain evidence="3">FGSC 2508 / P0657</strain>
    </source>
</reference>
<protein>
    <submittedName>
        <fullName evidence="2">Uncharacterized protein</fullName>
    </submittedName>
</protein>
<dbReference type="AlphaFoldDB" id="F8MVV9"/>
<dbReference type="RefSeq" id="XP_009854015.1">
    <property type="nucleotide sequence ID" value="XM_009855713.1"/>
</dbReference>
<dbReference type="Proteomes" id="UP000008065">
    <property type="component" value="Unassembled WGS sequence"/>
</dbReference>
<name>F8MVV9_NEUT8</name>
<evidence type="ECO:0000313" key="2">
    <source>
        <dbReference type="EMBL" id="EGO54007.1"/>
    </source>
</evidence>
<sequence>MNSYNSLAPLPPVECSGFGVISPPPLAAGAAPRRKQHFYIARTKKSVALAIANSLSSTRIISPSWSKNSMDGNEEIDIFEDGQDGDDDDGQDVVGQDVFAAIRRHNVTTQRSRRGIHRMKYPVDGKKNIRRDPTVATHNKALWAAEREKK</sequence>
<feature type="region of interest" description="Disordered" evidence="1">
    <location>
        <begin position="109"/>
        <end position="150"/>
    </location>
</feature>
<feature type="compositionally biased region" description="Basic and acidic residues" evidence="1">
    <location>
        <begin position="121"/>
        <end position="133"/>
    </location>
</feature>
<evidence type="ECO:0000313" key="3">
    <source>
        <dbReference type="Proteomes" id="UP000008065"/>
    </source>
</evidence>
<dbReference type="GeneID" id="20826155"/>
<gene>
    <name evidence="2" type="ORF">NEUTE1DRAFT_140356</name>
</gene>
<feature type="compositionally biased region" description="Acidic residues" evidence="1">
    <location>
        <begin position="72"/>
        <end position="91"/>
    </location>
</feature>